<dbReference type="GO" id="GO:0016887">
    <property type="term" value="F:ATP hydrolysis activity"/>
    <property type="evidence" value="ECO:0007669"/>
    <property type="project" value="RHEA"/>
</dbReference>
<dbReference type="HAMAP" id="MF_00983">
    <property type="entry name" value="PriA"/>
    <property type="match status" value="1"/>
</dbReference>
<evidence type="ECO:0000313" key="16">
    <source>
        <dbReference type="Proteomes" id="UP000243887"/>
    </source>
</evidence>
<evidence type="ECO:0000256" key="8">
    <source>
        <dbReference type="ARBA" id="ARBA00022840"/>
    </source>
</evidence>
<keyword evidence="1 12" id="KW-0639">Primosome</keyword>
<keyword evidence="16" id="KW-1185">Reference proteome</keyword>
<dbReference type="InterPro" id="IPR014001">
    <property type="entry name" value="Helicase_ATP-bd"/>
</dbReference>
<dbReference type="Pfam" id="PF18319">
    <property type="entry name" value="Zn_ribbon_PriA"/>
    <property type="match status" value="1"/>
</dbReference>
<dbReference type="Proteomes" id="UP000243887">
    <property type="component" value="Unassembled WGS sequence"/>
</dbReference>
<comment type="catalytic activity">
    <reaction evidence="12">
        <text>Couples ATP hydrolysis with the unwinding of duplex DNA by translocating in the 3'-5' direction.</text>
        <dbReference type="EC" id="5.6.2.4"/>
    </reaction>
</comment>
<dbReference type="RefSeq" id="WP_090678171.1">
    <property type="nucleotide sequence ID" value="NZ_FORU01000003.1"/>
</dbReference>
<dbReference type="GO" id="GO:1990077">
    <property type="term" value="C:primosome complex"/>
    <property type="evidence" value="ECO:0007669"/>
    <property type="project" value="UniProtKB-UniRule"/>
</dbReference>
<dbReference type="Gene3D" id="3.40.1440.60">
    <property type="entry name" value="PriA, 3(prime) DNA-binding domain"/>
    <property type="match status" value="1"/>
</dbReference>
<gene>
    <name evidence="12" type="primary">priA</name>
    <name evidence="15" type="ORF">SAMN04487893_10379</name>
</gene>
<keyword evidence="9 12" id="KW-0238">DNA-binding</keyword>
<dbReference type="FunFam" id="3.40.1440.60:FF:000001">
    <property type="entry name" value="Primosomal protein N"/>
    <property type="match status" value="1"/>
</dbReference>
<keyword evidence="5 12" id="KW-0378">Hydrolase</keyword>
<feature type="binding site" evidence="12">
    <location>
        <position position="526"/>
    </location>
    <ligand>
        <name>Zn(2+)</name>
        <dbReference type="ChEBI" id="CHEBI:29105"/>
        <label>1</label>
    </ligand>
</feature>
<organism evidence="15 16">
    <name type="scientific">Myroides guanonis</name>
    <dbReference type="NCBI Taxonomy" id="1150112"/>
    <lineage>
        <taxon>Bacteria</taxon>
        <taxon>Pseudomonadati</taxon>
        <taxon>Bacteroidota</taxon>
        <taxon>Flavobacteriia</taxon>
        <taxon>Flavobacteriales</taxon>
        <taxon>Flavobacteriaceae</taxon>
        <taxon>Myroides</taxon>
    </lineage>
</organism>
<feature type="binding site" evidence="12">
    <location>
        <position position="550"/>
    </location>
    <ligand>
        <name>Zn(2+)</name>
        <dbReference type="ChEBI" id="CHEBI:29105"/>
        <label>2</label>
    </ligand>
</feature>
<dbReference type="PANTHER" id="PTHR30580:SF0">
    <property type="entry name" value="PRIMOSOMAL PROTEIN N"/>
    <property type="match status" value="1"/>
</dbReference>
<feature type="binding site" evidence="12">
    <location>
        <position position="523"/>
    </location>
    <ligand>
        <name>Zn(2+)</name>
        <dbReference type="ChEBI" id="CHEBI:29105"/>
        <label>1</label>
    </ligand>
</feature>
<reference evidence="16" key="1">
    <citation type="submission" date="2016-10" db="EMBL/GenBank/DDBJ databases">
        <authorList>
            <person name="Varghese N."/>
            <person name="Submissions S."/>
        </authorList>
    </citation>
    <scope>NUCLEOTIDE SEQUENCE [LARGE SCALE GENOMIC DNA]</scope>
    <source>
        <strain evidence="16">DSM 26542</strain>
    </source>
</reference>
<comment type="subunit">
    <text evidence="12">Component of the replication restart primosome.</text>
</comment>
<evidence type="ECO:0000256" key="11">
    <source>
        <dbReference type="ARBA" id="ARBA00048988"/>
    </source>
</evidence>
<feature type="domain" description="Helicase C-terminal" evidence="14">
    <location>
        <begin position="558"/>
        <end position="712"/>
    </location>
</feature>
<keyword evidence="7 12" id="KW-0862">Zinc</keyword>
<dbReference type="Gene3D" id="3.40.50.300">
    <property type="entry name" value="P-loop containing nucleotide triphosphate hydrolases"/>
    <property type="match status" value="2"/>
</dbReference>
<keyword evidence="3 12" id="KW-0479">Metal-binding</keyword>
<keyword evidence="6 12" id="KW-0347">Helicase</keyword>
<dbReference type="InterPro" id="IPR011545">
    <property type="entry name" value="DEAD/DEAH_box_helicase_dom"/>
</dbReference>
<feature type="binding site" evidence="12">
    <location>
        <position position="532"/>
    </location>
    <ligand>
        <name>Zn(2+)</name>
        <dbReference type="ChEBI" id="CHEBI:29105"/>
        <label>2</label>
    </ligand>
</feature>
<dbReference type="GO" id="GO:0005524">
    <property type="term" value="F:ATP binding"/>
    <property type="evidence" value="ECO:0007669"/>
    <property type="project" value="UniProtKB-UniRule"/>
</dbReference>
<dbReference type="CDD" id="cd18804">
    <property type="entry name" value="SF2_C_priA"/>
    <property type="match status" value="1"/>
</dbReference>
<dbReference type="PROSITE" id="PS51192">
    <property type="entry name" value="HELICASE_ATP_BIND_1"/>
    <property type="match status" value="1"/>
</dbReference>
<dbReference type="Pfam" id="PF17764">
    <property type="entry name" value="PriA_3primeBD"/>
    <property type="match status" value="1"/>
</dbReference>
<dbReference type="SUPFAM" id="SSF52540">
    <property type="entry name" value="P-loop containing nucleoside triphosphate hydrolases"/>
    <property type="match status" value="2"/>
</dbReference>
<dbReference type="Pfam" id="PF00271">
    <property type="entry name" value="Helicase_C"/>
    <property type="match status" value="1"/>
</dbReference>
<dbReference type="NCBIfam" id="TIGR00595">
    <property type="entry name" value="priA"/>
    <property type="match status" value="1"/>
</dbReference>
<feature type="binding site" evidence="12">
    <location>
        <position position="563"/>
    </location>
    <ligand>
        <name>Zn(2+)</name>
        <dbReference type="ChEBI" id="CHEBI:29105"/>
        <label>1</label>
    </ligand>
</feature>
<keyword evidence="2 12" id="KW-0235">DNA replication</keyword>
<dbReference type="STRING" id="1150112.SAMN04487893_10379"/>
<protein>
    <recommendedName>
        <fullName evidence="12">Replication restart protein PriA</fullName>
    </recommendedName>
    <alternativeName>
        <fullName evidence="12">ATP-dependent DNA helicase PriA</fullName>
        <ecNumber evidence="12">5.6.2.4</ecNumber>
    </alternativeName>
    <alternativeName>
        <fullName evidence="12">DNA 3'-5' helicase PriA</fullName>
    </alternativeName>
</protein>
<dbReference type="GO" id="GO:0008270">
    <property type="term" value="F:zinc ion binding"/>
    <property type="evidence" value="ECO:0007669"/>
    <property type="project" value="UniProtKB-UniRule"/>
</dbReference>
<dbReference type="GO" id="GO:0006302">
    <property type="term" value="P:double-strand break repair"/>
    <property type="evidence" value="ECO:0007669"/>
    <property type="project" value="InterPro"/>
</dbReference>
<evidence type="ECO:0000313" key="15">
    <source>
        <dbReference type="EMBL" id="SFJ08067.1"/>
    </source>
</evidence>
<dbReference type="SMART" id="SM00490">
    <property type="entry name" value="HELICc"/>
    <property type="match status" value="1"/>
</dbReference>
<dbReference type="GO" id="GO:0043138">
    <property type="term" value="F:3'-5' DNA helicase activity"/>
    <property type="evidence" value="ECO:0007669"/>
    <property type="project" value="UniProtKB-EC"/>
</dbReference>
<dbReference type="Pfam" id="PF18074">
    <property type="entry name" value="PriA_C"/>
    <property type="match status" value="1"/>
</dbReference>
<feature type="domain" description="Helicase ATP-binding" evidence="13">
    <location>
        <begin position="291"/>
        <end position="460"/>
    </location>
</feature>
<dbReference type="Pfam" id="PF00270">
    <property type="entry name" value="DEAD"/>
    <property type="match status" value="1"/>
</dbReference>
<evidence type="ECO:0000256" key="10">
    <source>
        <dbReference type="ARBA" id="ARBA00023235"/>
    </source>
</evidence>
<evidence type="ECO:0000259" key="14">
    <source>
        <dbReference type="PROSITE" id="PS51194"/>
    </source>
</evidence>
<evidence type="ECO:0000256" key="9">
    <source>
        <dbReference type="ARBA" id="ARBA00023125"/>
    </source>
</evidence>
<dbReference type="SMART" id="SM00487">
    <property type="entry name" value="DEXDc"/>
    <property type="match status" value="1"/>
</dbReference>
<evidence type="ECO:0000256" key="5">
    <source>
        <dbReference type="ARBA" id="ARBA00022801"/>
    </source>
</evidence>
<evidence type="ECO:0000256" key="6">
    <source>
        <dbReference type="ARBA" id="ARBA00022806"/>
    </source>
</evidence>
<feature type="binding site" evidence="12">
    <location>
        <position position="553"/>
    </location>
    <ligand>
        <name>Zn(2+)</name>
        <dbReference type="ChEBI" id="CHEBI:29105"/>
        <label>2</label>
    </ligand>
</feature>
<dbReference type="InterPro" id="IPR027417">
    <property type="entry name" value="P-loop_NTPase"/>
</dbReference>
<dbReference type="EC" id="5.6.2.4" evidence="12"/>
<evidence type="ECO:0000256" key="12">
    <source>
        <dbReference type="HAMAP-Rule" id="MF_00983"/>
    </source>
</evidence>
<dbReference type="PROSITE" id="PS51194">
    <property type="entry name" value="HELICASE_CTER"/>
    <property type="match status" value="1"/>
</dbReference>
<dbReference type="InterPro" id="IPR041222">
    <property type="entry name" value="PriA_3primeBD"/>
</dbReference>
<comment type="cofactor">
    <cofactor evidence="12">
        <name>Zn(2+)</name>
        <dbReference type="ChEBI" id="CHEBI:29105"/>
    </cofactor>
    <text evidence="12">Binds 2 zinc ions per subunit.</text>
</comment>
<dbReference type="OrthoDB" id="9759544at2"/>
<sequence length="816" mass="93973">MYCFIEVVVPLALDATFTYLVSETEFDYLQVGMRVAVPFGKSKVYTALVIEKHHRKPELYKAKEIQEILDGGVVVTPIQIEHWKWISNYYMCSIGEVYRAAMPSRLLLESETLIHFNTATTVDPKELSDQEFLVYEALQFQAILKVEEIVAVLNKKTVFPIIQSLLEKGVVYLHEELIERYKPKQLRYIRLTEAYEGDEGLASLLEIVSRAAKQREFVLKYFQLQATYKKPISVKELQEETGVTPSVIKALVDKGVFEEYYLNQDRVVFQEDEQASFVLSEAQQEAMSEIEEQFESKDVVLLYGVTASGKTEVYIKLIEEILKQGGQSLFLVPEIGLTAQLVSRLVAYFGNQVAVYHSKYSQNERVEVWGQILADSEKAQVIIGTRSALFLPFANLKLIVVDEEHEASYKQQDPAPRYHARDAAVVLAMQSKAKVLLGSATPSLETYYNAFQSKYGLVKLTTRFSNVILPDVVLVDLKEKYKRKEMTGHFSDVMVSEINQALSLGEQVILFQNRRGFSPVVECMTCGAVPECPHCDVSLTYHKYRNELRCHYCGYASAMPKQCYRCHSVDLDTRGFGTEQVEEELFSLFPNKKIARMDQDTTRGKYGFEKLLDAFQKREIDIMVGTQMLAKGLDFDNVNLVGVLNADNSLYHPDFRAHERAYQMLTQLGGRAGRKEKKGRVIIQTYNPYHNIIQQVTNNDYEGMYKEQMYERYIFKYPPFYRLVRLNLRHREFEKLKDASLWLYNNLRDQLAVPVLGPEEPAINRIRNQYIRVILIKIPQDKPLVSTKKQIQRILKSFEAIGGYRSVKVTINVDFY</sequence>
<dbReference type="InterPro" id="IPR001650">
    <property type="entry name" value="Helicase_C-like"/>
</dbReference>
<keyword evidence="10 12" id="KW-0413">Isomerase</keyword>
<keyword evidence="4 12" id="KW-0547">Nucleotide-binding</keyword>
<dbReference type="InterPro" id="IPR040498">
    <property type="entry name" value="PriA_CRR"/>
</dbReference>
<keyword evidence="8 12" id="KW-0067">ATP-binding</keyword>
<evidence type="ECO:0000256" key="1">
    <source>
        <dbReference type="ARBA" id="ARBA00022515"/>
    </source>
</evidence>
<dbReference type="InterPro" id="IPR005259">
    <property type="entry name" value="PriA"/>
</dbReference>
<dbReference type="GO" id="GO:0003677">
    <property type="term" value="F:DNA binding"/>
    <property type="evidence" value="ECO:0007669"/>
    <property type="project" value="UniProtKB-UniRule"/>
</dbReference>
<dbReference type="InterPro" id="IPR042115">
    <property type="entry name" value="PriA_3primeBD_sf"/>
</dbReference>
<evidence type="ECO:0000256" key="7">
    <source>
        <dbReference type="ARBA" id="ARBA00022833"/>
    </source>
</evidence>
<evidence type="ECO:0000256" key="2">
    <source>
        <dbReference type="ARBA" id="ARBA00022705"/>
    </source>
</evidence>
<dbReference type="GO" id="GO:0006310">
    <property type="term" value="P:DNA recombination"/>
    <property type="evidence" value="ECO:0007669"/>
    <property type="project" value="InterPro"/>
</dbReference>
<comment type="catalytic activity">
    <reaction evidence="11 12">
        <text>ATP + H2O = ADP + phosphate + H(+)</text>
        <dbReference type="Rhea" id="RHEA:13065"/>
        <dbReference type="ChEBI" id="CHEBI:15377"/>
        <dbReference type="ChEBI" id="CHEBI:15378"/>
        <dbReference type="ChEBI" id="CHEBI:30616"/>
        <dbReference type="ChEBI" id="CHEBI:43474"/>
        <dbReference type="ChEBI" id="CHEBI:456216"/>
        <dbReference type="EC" id="5.6.2.4"/>
    </reaction>
</comment>
<dbReference type="FunFam" id="3.40.50.300:FF:000489">
    <property type="entry name" value="Primosome assembly protein PriA"/>
    <property type="match status" value="1"/>
</dbReference>
<feature type="binding site" evidence="12">
    <location>
        <position position="535"/>
    </location>
    <ligand>
        <name>Zn(2+)</name>
        <dbReference type="ChEBI" id="CHEBI:29105"/>
        <label>2</label>
    </ligand>
</feature>
<proteinExistence type="inferred from homology"/>
<dbReference type="CDD" id="cd17929">
    <property type="entry name" value="DEXHc_priA"/>
    <property type="match status" value="1"/>
</dbReference>
<name>A0A1I3NG07_9FLAO</name>
<evidence type="ECO:0000256" key="4">
    <source>
        <dbReference type="ARBA" id="ARBA00022741"/>
    </source>
</evidence>
<dbReference type="GO" id="GO:0006269">
    <property type="term" value="P:DNA replication, synthesis of primer"/>
    <property type="evidence" value="ECO:0007669"/>
    <property type="project" value="UniProtKB-KW"/>
</dbReference>
<accession>A0A1I3NG07</accession>
<evidence type="ECO:0000256" key="3">
    <source>
        <dbReference type="ARBA" id="ARBA00022723"/>
    </source>
</evidence>
<feature type="binding site" evidence="12">
    <location>
        <position position="566"/>
    </location>
    <ligand>
        <name>Zn(2+)</name>
        <dbReference type="ChEBI" id="CHEBI:29105"/>
        <label>1</label>
    </ligand>
</feature>
<evidence type="ECO:0000259" key="13">
    <source>
        <dbReference type="PROSITE" id="PS51192"/>
    </source>
</evidence>
<dbReference type="EMBL" id="FORU01000003">
    <property type="protein sequence ID" value="SFJ08067.1"/>
    <property type="molecule type" value="Genomic_DNA"/>
</dbReference>
<dbReference type="GO" id="GO:0006270">
    <property type="term" value="P:DNA replication initiation"/>
    <property type="evidence" value="ECO:0007669"/>
    <property type="project" value="TreeGrafter"/>
</dbReference>
<dbReference type="PANTHER" id="PTHR30580">
    <property type="entry name" value="PRIMOSOMAL PROTEIN N"/>
    <property type="match status" value="1"/>
</dbReference>
<comment type="similarity">
    <text evidence="12">Belongs to the helicase family. PriA subfamily.</text>
</comment>
<dbReference type="InterPro" id="IPR041236">
    <property type="entry name" value="PriA_C"/>
</dbReference>
<dbReference type="AlphaFoldDB" id="A0A1I3NG07"/>
<comment type="function">
    <text evidence="12">Initiates the restart of stalled replication forks, which reloads the replicative helicase on sites other than the origin of replication. Recognizes and binds to abandoned replication forks and remodels them to uncover a helicase loading site. Promotes assembly of the primosome at these replication forks.</text>
</comment>